<protein>
    <submittedName>
        <fullName evidence="1">Uncharacterized protein</fullName>
    </submittedName>
</protein>
<accession>A0A9K3LY44</accession>
<dbReference type="EMBL" id="JAGRRH010000005">
    <property type="protein sequence ID" value="KAG7369930.1"/>
    <property type="molecule type" value="Genomic_DNA"/>
</dbReference>
<comment type="caution">
    <text evidence="1">The sequence shown here is derived from an EMBL/GenBank/DDBJ whole genome shotgun (WGS) entry which is preliminary data.</text>
</comment>
<proteinExistence type="predicted"/>
<dbReference type="Proteomes" id="UP000693970">
    <property type="component" value="Unassembled WGS sequence"/>
</dbReference>
<evidence type="ECO:0000313" key="1">
    <source>
        <dbReference type="EMBL" id="KAG7369930.1"/>
    </source>
</evidence>
<keyword evidence="2" id="KW-1185">Reference proteome</keyword>
<dbReference type="AlphaFoldDB" id="A0A9K3LY44"/>
<reference evidence="1" key="1">
    <citation type="journal article" date="2021" name="Sci. Rep.">
        <title>Diploid genomic architecture of Nitzschia inconspicua, an elite biomass production diatom.</title>
        <authorList>
            <person name="Oliver A."/>
            <person name="Podell S."/>
            <person name="Pinowska A."/>
            <person name="Traller J.C."/>
            <person name="Smith S.R."/>
            <person name="McClure R."/>
            <person name="Beliaev A."/>
            <person name="Bohutskyi P."/>
            <person name="Hill E.A."/>
            <person name="Rabines A."/>
            <person name="Zheng H."/>
            <person name="Allen L.Z."/>
            <person name="Kuo A."/>
            <person name="Grigoriev I.V."/>
            <person name="Allen A.E."/>
            <person name="Hazlebeck D."/>
            <person name="Allen E.E."/>
        </authorList>
    </citation>
    <scope>NUCLEOTIDE SEQUENCE</scope>
    <source>
        <strain evidence="1">Hildebrandi</strain>
    </source>
</reference>
<reference evidence="1" key="2">
    <citation type="submission" date="2021-04" db="EMBL/GenBank/DDBJ databases">
        <authorList>
            <person name="Podell S."/>
        </authorList>
    </citation>
    <scope>NUCLEOTIDE SEQUENCE</scope>
    <source>
        <strain evidence="1">Hildebrandi</strain>
    </source>
</reference>
<name>A0A9K3LY44_9STRA</name>
<evidence type="ECO:0000313" key="2">
    <source>
        <dbReference type="Proteomes" id="UP000693970"/>
    </source>
</evidence>
<organism evidence="1 2">
    <name type="scientific">Nitzschia inconspicua</name>
    <dbReference type="NCBI Taxonomy" id="303405"/>
    <lineage>
        <taxon>Eukaryota</taxon>
        <taxon>Sar</taxon>
        <taxon>Stramenopiles</taxon>
        <taxon>Ochrophyta</taxon>
        <taxon>Bacillariophyta</taxon>
        <taxon>Bacillariophyceae</taxon>
        <taxon>Bacillariophycidae</taxon>
        <taxon>Bacillariales</taxon>
        <taxon>Bacillariaceae</taxon>
        <taxon>Nitzschia</taxon>
    </lineage>
</organism>
<sequence length="187" mass="20761">MSVFKTPTTYLPMTLPAAVDNGDDEDSADDNDFEVSLTAQRRPDDVVRQLAPSFNAVPAETTELDMSSASFKDLLNDLKDVLDLEDLGKTPIPKDTVTENWALTNCLELLQIAATQSTEAKEAKEEWKELKHGTVIGDCLQLAAKLERRALDMLFVMIQHLSGRKKARSQLENSVVLEDGPMHIKMS</sequence>
<gene>
    <name evidence="1" type="ORF">IV203_027676</name>
</gene>